<feature type="transmembrane region" description="Helical" evidence="1">
    <location>
        <begin position="383"/>
        <end position="405"/>
    </location>
</feature>
<feature type="transmembrane region" description="Helical" evidence="1">
    <location>
        <begin position="37"/>
        <end position="56"/>
    </location>
</feature>
<reference evidence="2 3" key="1">
    <citation type="submission" date="2018-11" db="EMBL/GenBank/DDBJ databases">
        <title>Sequencing the genomes of 1000 actinobacteria strains.</title>
        <authorList>
            <person name="Klenk H.-P."/>
        </authorList>
    </citation>
    <scope>NUCLEOTIDE SEQUENCE [LARGE SCALE GENOMIC DNA]</scope>
    <source>
        <strain evidence="2 3">DSM 12652</strain>
    </source>
</reference>
<evidence type="ECO:0000313" key="3">
    <source>
        <dbReference type="Proteomes" id="UP000281738"/>
    </source>
</evidence>
<feature type="transmembrane region" description="Helical" evidence="1">
    <location>
        <begin position="299"/>
        <end position="320"/>
    </location>
</feature>
<comment type="caution">
    <text evidence="2">The sequence shown here is derived from an EMBL/GenBank/DDBJ whole genome shotgun (WGS) entry which is preliminary data.</text>
</comment>
<dbReference type="EMBL" id="RKHO01000001">
    <property type="protein sequence ID" value="ROR92996.1"/>
    <property type="molecule type" value="Genomic_DNA"/>
</dbReference>
<feature type="transmembrane region" description="Helical" evidence="1">
    <location>
        <begin position="417"/>
        <end position="435"/>
    </location>
</feature>
<protein>
    <submittedName>
        <fullName evidence="2">Uncharacterized protein</fullName>
    </submittedName>
</protein>
<feature type="transmembrane region" description="Helical" evidence="1">
    <location>
        <begin position="271"/>
        <end position="292"/>
    </location>
</feature>
<evidence type="ECO:0000256" key="1">
    <source>
        <dbReference type="SAM" id="Phobius"/>
    </source>
</evidence>
<keyword evidence="1" id="KW-1133">Transmembrane helix</keyword>
<dbReference type="AlphaFoldDB" id="A0A3N2CZR8"/>
<keyword evidence="1" id="KW-0812">Transmembrane</keyword>
<keyword evidence="1" id="KW-0472">Membrane</keyword>
<dbReference type="Proteomes" id="UP000281738">
    <property type="component" value="Unassembled WGS sequence"/>
</dbReference>
<proteinExistence type="predicted"/>
<feature type="transmembrane region" description="Helical" evidence="1">
    <location>
        <begin position="77"/>
        <end position="105"/>
    </location>
</feature>
<feature type="transmembrane region" description="Helical" evidence="1">
    <location>
        <begin position="576"/>
        <end position="601"/>
    </location>
</feature>
<sequence>MCHPLVLHRNMSWLSTALPLAAGETRPAGAAPLDQVVLATGVVVVLSALLGWALVGHRTGRNRFFARLVAWFERLPAFRGVAGWATLPLMLAMVSLITALLGMYWDIALHIGVGRDEGPLANPAHYPILLGLFGLSASGAIACTLPTAEQAGPAALRVSRRWRMPVGGVLLTGAGAYALLGFPLDDVWHRLFGQDVTLWGPTHLMLIGGAGLSLVAMAVLLEEGTDRSVAPDASTRRRHYLMRVGVTGGMLIGLSVFQAEWDFGVPQFRLVLHPLLIAVAAGLSLVTARLWLGRGGALAAVGFYVLVRGGVSVVVGPWVIGELWSAIPLYVVEALCVEAAALVVARRPLRLGVVSGLLIGTVGFAGEHAWTQAVFPLPWTSDVLVEGVLLAVVGGVAGGVLGALLVMGLEGTLPRRALVRVLFAAAVLAIAAGVVDGLRTTRPDDLTASLELATESRGEADTTDATVRFDRPPVVGEEPAWLTITAWQGGGSQGLHVAPLREISPTVWETTEPMPVGGTWKTMVRLQDGRDIAALPVFLPSDRALGEDVVAARDATRSFAGEKSILQRELDDDIPAWLWTVAGLVVLLCSTVLVLALGWGVSRYHRLASSHHRAATRTGVAA</sequence>
<feature type="transmembrane region" description="Helical" evidence="1">
    <location>
        <begin position="166"/>
        <end position="184"/>
    </location>
</feature>
<evidence type="ECO:0000313" key="2">
    <source>
        <dbReference type="EMBL" id="ROR92996.1"/>
    </source>
</evidence>
<feature type="transmembrane region" description="Helical" evidence="1">
    <location>
        <begin position="204"/>
        <end position="221"/>
    </location>
</feature>
<feature type="transmembrane region" description="Helical" evidence="1">
    <location>
        <begin position="125"/>
        <end position="145"/>
    </location>
</feature>
<feature type="transmembrane region" description="Helical" evidence="1">
    <location>
        <begin position="241"/>
        <end position="259"/>
    </location>
</feature>
<gene>
    <name evidence="2" type="ORF">EDD33_3901</name>
</gene>
<keyword evidence="3" id="KW-1185">Reference proteome</keyword>
<feature type="transmembrane region" description="Helical" evidence="1">
    <location>
        <begin position="326"/>
        <end position="344"/>
    </location>
</feature>
<accession>A0A3N2CZR8</accession>
<name>A0A3N2CZR8_9ACTN</name>
<feature type="transmembrane region" description="Helical" evidence="1">
    <location>
        <begin position="351"/>
        <end position="371"/>
    </location>
</feature>
<organism evidence="2 3">
    <name type="scientific">Nocardioides aurantiacus</name>
    <dbReference type="NCBI Taxonomy" id="86796"/>
    <lineage>
        <taxon>Bacteria</taxon>
        <taxon>Bacillati</taxon>
        <taxon>Actinomycetota</taxon>
        <taxon>Actinomycetes</taxon>
        <taxon>Propionibacteriales</taxon>
        <taxon>Nocardioidaceae</taxon>
        <taxon>Nocardioides</taxon>
    </lineage>
</organism>